<gene>
    <name evidence="1" type="ORF">L497_0746</name>
</gene>
<protein>
    <submittedName>
        <fullName evidence="1">Uncharacterized protein</fullName>
    </submittedName>
</protein>
<organism evidence="1 2">
    <name type="scientific">Bordetella holmesii CDC-H585-BH</name>
    <dbReference type="NCBI Taxonomy" id="1331206"/>
    <lineage>
        <taxon>Bacteria</taxon>
        <taxon>Pseudomonadati</taxon>
        <taxon>Pseudomonadota</taxon>
        <taxon>Betaproteobacteria</taxon>
        <taxon>Burkholderiales</taxon>
        <taxon>Alcaligenaceae</taxon>
        <taxon>Bordetella</taxon>
    </lineage>
</organism>
<dbReference type="EMBL" id="JFZZ01000070">
    <property type="protein sequence ID" value="KAK90724.1"/>
    <property type="molecule type" value="Genomic_DNA"/>
</dbReference>
<accession>A0A158M3R4</accession>
<dbReference type="Proteomes" id="UP000026682">
    <property type="component" value="Unassembled WGS sequence"/>
</dbReference>
<proteinExistence type="predicted"/>
<evidence type="ECO:0000313" key="2">
    <source>
        <dbReference type="Proteomes" id="UP000026682"/>
    </source>
</evidence>
<dbReference type="AlphaFoldDB" id="A0A158M3R4"/>
<comment type="caution">
    <text evidence="1">The sequence shown here is derived from an EMBL/GenBank/DDBJ whole genome shotgun (WGS) entry which is preliminary data.</text>
</comment>
<dbReference type="PATRIC" id="fig|1331206.3.peg.1946"/>
<reference evidence="1 2" key="1">
    <citation type="submission" date="2014-03" db="EMBL/GenBank/DDBJ databases">
        <title>Genome sequence of Bordetella holmseii.</title>
        <authorList>
            <person name="Harvill E."/>
            <person name="Goodfield L.L."/>
            <person name="Ivanov Y."/>
            <person name="Meyer J.A."/>
            <person name="Newth C."/>
            <person name="Cassiday P."/>
            <person name="Tondella M.L."/>
            <person name="Liao P."/>
            <person name="Zimmerman J."/>
            <person name="Meert K."/>
            <person name="Wessel D."/>
            <person name="Berger J."/>
            <person name="Dean J.M."/>
            <person name="Holubkov R."/>
            <person name="Burr J."/>
            <person name="Liu T."/>
            <person name="Brinkac L.M."/>
            <person name="Sanka R."/>
            <person name="Kim M."/>
            <person name="Losada L."/>
        </authorList>
    </citation>
    <scope>NUCLEOTIDE SEQUENCE [LARGE SCALE GENOMIC DNA]</scope>
    <source>
        <strain evidence="1 2">CDC-H585-BH</strain>
    </source>
</reference>
<name>A0A158M3R4_9BORD</name>
<sequence>MPRWQRTTAAAPDLTACAHEKRLNRQYRFRRFYLAAADAIPPAAR</sequence>
<evidence type="ECO:0000313" key="1">
    <source>
        <dbReference type="EMBL" id="KAK90724.1"/>
    </source>
</evidence>